<dbReference type="HOGENOM" id="CLU_024295_0_0_1"/>
<dbReference type="Proteomes" id="UP000005225">
    <property type="component" value="Unassembled WGS sequence"/>
</dbReference>
<reference evidence="13" key="3">
    <citation type="submission" date="2025-09" db="UniProtKB">
        <authorList>
            <consortium name="Ensembl"/>
        </authorList>
    </citation>
    <scope>IDENTIFICATION</scope>
</reference>
<evidence type="ECO:0000256" key="6">
    <source>
        <dbReference type="ARBA" id="ARBA00022771"/>
    </source>
</evidence>
<evidence type="ECO:0000256" key="7">
    <source>
        <dbReference type="ARBA" id="ARBA00022833"/>
    </source>
</evidence>
<dbReference type="UniPathway" id="UPA00143"/>
<dbReference type="eggNOG" id="ENOG502RGAW">
    <property type="taxonomic scope" value="Eukaryota"/>
</dbReference>
<dbReference type="CDD" id="cd16712">
    <property type="entry name" value="RING-HC_DTX3L"/>
    <property type="match status" value="1"/>
</dbReference>
<evidence type="ECO:0000313" key="14">
    <source>
        <dbReference type="Proteomes" id="UP000005225"/>
    </source>
</evidence>
<dbReference type="Gene3D" id="3.30.70.330">
    <property type="match status" value="1"/>
</dbReference>
<feature type="region of interest" description="Disordered" evidence="11">
    <location>
        <begin position="85"/>
        <end position="107"/>
    </location>
</feature>
<evidence type="ECO:0000256" key="1">
    <source>
        <dbReference type="ARBA" id="ARBA00000900"/>
    </source>
</evidence>
<dbReference type="GeneTree" id="ENSGT00940000154578"/>
<evidence type="ECO:0000256" key="10">
    <source>
        <dbReference type="SAM" id="Coils"/>
    </source>
</evidence>
<dbReference type="PANTHER" id="PTHR12622">
    <property type="entry name" value="DELTEX-RELATED"/>
    <property type="match status" value="1"/>
</dbReference>
<dbReference type="InterPro" id="IPR039398">
    <property type="entry name" value="Deltex_fam"/>
</dbReference>
<proteinExistence type="inferred from homology"/>
<evidence type="ECO:0000256" key="9">
    <source>
        <dbReference type="RuleBase" id="RU367105"/>
    </source>
</evidence>
<dbReference type="InterPro" id="IPR057051">
    <property type="entry name" value="PARP14_RPM_1"/>
</dbReference>
<dbReference type="Gene3D" id="3.30.390.130">
    <property type="match status" value="1"/>
</dbReference>
<dbReference type="GO" id="GO:0061630">
    <property type="term" value="F:ubiquitin protein ligase activity"/>
    <property type="evidence" value="ECO:0007669"/>
    <property type="project" value="UniProtKB-UniRule"/>
</dbReference>
<dbReference type="AlphaFoldDB" id="H0XQN8"/>
<dbReference type="EMBL" id="AAQR03117685">
    <property type="status" value="NOT_ANNOTATED_CDS"/>
    <property type="molecule type" value="Genomic_DNA"/>
</dbReference>
<evidence type="ECO:0000256" key="8">
    <source>
        <dbReference type="PROSITE-ProRule" id="PRU00175"/>
    </source>
</evidence>
<organism evidence="13 14">
    <name type="scientific">Otolemur garnettii</name>
    <name type="common">Small-eared galago</name>
    <name type="synonym">Garnett's greater bushbaby</name>
    <dbReference type="NCBI Taxonomy" id="30611"/>
    <lineage>
        <taxon>Eukaryota</taxon>
        <taxon>Metazoa</taxon>
        <taxon>Chordata</taxon>
        <taxon>Craniata</taxon>
        <taxon>Vertebrata</taxon>
        <taxon>Euteleostomi</taxon>
        <taxon>Mammalia</taxon>
        <taxon>Eutheria</taxon>
        <taxon>Euarchontoglires</taxon>
        <taxon>Primates</taxon>
        <taxon>Strepsirrhini</taxon>
        <taxon>Lorisiformes</taxon>
        <taxon>Galagidae</taxon>
        <taxon>Otolemur</taxon>
    </lineage>
</organism>
<dbReference type="InterPro" id="IPR042843">
    <property type="entry name" value="TX3L_RING-HC"/>
</dbReference>
<dbReference type="InterPro" id="IPR048418">
    <property type="entry name" value="DTX3L_a/b_dom"/>
</dbReference>
<dbReference type="InterPro" id="IPR012677">
    <property type="entry name" value="Nucleotide-bd_a/b_plait_sf"/>
</dbReference>
<keyword evidence="7 9" id="KW-0862">Zinc</keyword>
<dbReference type="GO" id="GO:0016567">
    <property type="term" value="P:protein ubiquitination"/>
    <property type="evidence" value="ECO:0007669"/>
    <property type="project" value="UniProtKB-UniRule"/>
</dbReference>
<evidence type="ECO:0000313" key="13">
    <source>
        <dbReference type="Ensembl" id="ENSOGAP00000018430.1"/>
    </source>
</evidence>
<keyword evidence="14" id="KW-1185">Reference proteome</keyword>
<evidence type="ECO:0000256" key="3">
    <source>
        <dbReference type="ARBA" id="ARBA00009413"/>
    </source>
</evidence>
<reference evidence="14" key="1">
    <citation type="submission" date="2011-03" db="EMBL/GenBank/DDBJ databases">
        <title>Version 3 of the genome sequence of Otolemur garnettii (Bushbaby).</title>
        <authorList>
            <consortium name="The Broad Institute Genome Sequencing Platform"/>
            <person name="Di Palma F."/>
            <person name="Johnson J."/>
            <person name="Lander E.S."/>
            <person name="Lindblad-Toh K."/>
            <person name="Jaffe D.B."/>
            <person name="Gnerre S."/>
            <person name="MacCallum I."/>
            <person name="Przybylski D."/>
            <person name="Ribeiro F.J."/>
            <person name="Burton J.N."/>
            <person name="Walker B.J."/>
            <person name="Sharpe T."/>
            <person name="Hall G."/>
        </authorList>
    </citation>
    <scope>NUCLEOTIDE SEQUENCE [LARGE SCALE GENOMIC DNA]</scope>
</reference>
<dbReference type="InterPro" id="IPR048409">
    <property type="entry name" value="DTX3L_KH-like"/>
</dbReference>
<dbReference type="Pfam" id="PF21717">
    <property type="entry name" value="DTX3L_a-b"/>
    <property type="match status" value="1"/>
</dbReference>
<dbReference type="GO" id="GO:0007219">
    <property type="term" value="P:Notch signaling pathway"/>
    <property type="evidence" value="ECO:0007669"/>
    <property type="project" value="InterPro"/>
</dbReference>
<dbReference type="EC" id="2.3.2.27" evidence="9"/>
<dbReference type="Ensembl" id="ENSOGAT00000029820.1">
    <property type="protein sequence ID" value="ENSOGAP00000018430.1"/>
    <property type="gene ID" value="ENSOGAG00000028654.1"/>
</dbReference>
<dbReference type="InterPro" id="IPR039396">
    <property type="entry name" value="Deltex_C"/>
</dbReference>
<keyword evidence="10" id="KW-0175">Coiled coil</keyword>
<keyword evidence="6 8" id="KW-0863">Zinc-finger</keyword>
<dbReference type="InterPro" id="IPR001841">
    <property type="entry name" value="Znf_RING"/>
</dbReference>
<dbReference type="InterPro" id="IPR017907">
    <property type="entry name" value="Znf_RING_CS"/>
</dbReference>
<dbReference type="SMART" id="SM00184">
    <property type="entry name" value="RING"/>
    <property type="match status" value="1"/>
</dbReference>
<dbReference type="Gene3D" id="3.30.40.10">
    <property type="entry name" value="Zinc/RING finger domain, C3HC4 (zinc finger)"/>
    <property type="match status" value="1"/>
</dbReference>
<dbReference type="InterPro" id="IPR039399">
    <property type="entry name" value="Deltex_C_sf"/>
</dbReference>
<name>H0XQN8_OTOGA</name>
<reference evidence="13" key="2">
    <citation type="submission" date="2025-08" db="UniProtKB">
        <authorList>
            <consortium name="Ensembl"/>
        </authorList>
    </citation>
    <scope>IDENTIFICATION</scope>
</reference>
<sequence length="644" mass="72700">MASSLCPTSPLLVRVSESAPRTRYKLEIYFQSRASAGGECTVQPVESGEPGTFRVLFREREAKERVLKQKNHQVSIEGKPVTISLEPTENPVENRRTRISSLTESQASAESDEKYVNERYIPTAVDSCVQKIFLTVTADLNCNLFSKEQRAHITTLCPNVRKMEGRNGIEKVYGDFQDIEKIYHFLSEKFLESEQKHESKMEKMEREKAIMKQNWNSNISPSVPETKSEEKGNGFEVPLTLFEYFKFTHPDKIDSIEKKFDINIKIQEPSPNMVSIDFITSGSGNLEAARESFVNEFQKNVEGLKQECFSLANSKQANKIKQKLNLQFTKLLIKEKGKELTLLGTQNDISAAKQKISEALVKTPVTILTKGCMTNGIEVDTDRFKLLEAELLQEISEIEKRYDTSSKVSGKKQKIHILFEPNNQQVDLSVHAYASFIDAFQHASCQLMREVLSLKLLNKERKHLYGTKFADDFRTKYPNIHFVQSKESVTLTGLPNHLAKAKQYILKEGGMSPVAGEKLKEDHETPMDIDSNDSKADSLSFKGSVRSEASEVHKKEKDICVICMDTIKNKQVLPKCKHEFCAACINKSMSYKPICPTCQTSYGTQRGNQPDGSMHVTTSPRSLPGYESCGTIVITYIMNAGVQT</sequence>
<dbReference type="InterPro" id="IPR013083">
    <property type="entry name" value="Znf_RING/FYVE/PHD"/>
</dbReference>
<dbReference type="EMBL" id="AAQR03117684">
    <property type="status" value="NOT_ANNOTATED_CDS"/>
    <property type="molecule type" value="Genomic_DNA"/>
</dbReference>
<comment type="pathway">
    <text evidence="2 9">Protein modification; protein ubiquitination.</text>
</comment>
<comment type="catalytic activity">
    <reaction evidence="1 9">
        <text>S-ubiquitinyl-[E2 ubiquitin-conjugating enzyme]-L-cysteine + [acceptor protein]-L-lysine = [E2 ubiquitin-conjugating enzyme]-L-cysteine + N(6)-ubiquitinyl-[acceptor protein]-L-lysine.</text>
        <dbReference type="EC" id="2.3.2.27"/>
    </reaction>
</comment>
<evidence type="ECO:0000256" key="4">
    <source>
        <dbReference type="ARBA" id="ARBA00022679"/>
    </source>
</evidence>
<dbReference type="Pfam" id="PF18102">
    <property type="entry name" value="DTC"/>
    <property type="match status" value="1"/>
</dbReference>
<dbReference type="Pfam" id="PF23222">
    <property type="entry name" value="RRM_PARP14_1"/>
    <property type="match status" value="1"/>
</dbReference>
<feature type="coiled-coil region" evidence="10">
    <location>
        <begin position="187"/>
        <end position="214"/>
    </location>
</feature>
<comment type="subcellular location">
    <subcellularLocation>
        <location evidence="9">Cytoplasm</location>
    </subcellularLocation>
</comment>
<evidence type="ECO:0000259" key="12">
    <source>
        <dbReference type="PROSITE" id="PS50089"/>
    </source>
</evidence>
<dbReference type="FunFam" id="3.30.40.10:FF:000857">
    <property type="entry name" value="E3 ubiquitin-protein ligase DTX3L"/>
    <property type="match status" value="1"/>
</dbReference>
<keyword evidence="4 9" id="KW-0808">Transferase</keyword>
<dbReference type="STRING" id="30611.ENSOGAP00000018430"/>
<dbReference type="OMA" id="FKYICPD"/>
<evidence type="ECO:0000256" key="5">
    <source>
        <dbReference type="ARBA" id="ARBA00022723"/>
    </source>
</evidence>
<evidence type="ECO:0000256" key="11">
    <source>
        <dbReference type="SAM" id="MobiDB-lite"/>
    </source>
</evidence>
<evidence type="ECO:0000256" key="2">
    <source>
        <dbReference type="ARBA" id="ARBA00004906"/>
    </source>
</evidence>
<keyword evidence="5 9" id="KW-0479">Metal-binding</keyword>
<comment type="similarity">
    <text evidence="3 9">Belongs to the Deltex family.</text>
</comment>
<dbReference type="FunCoup" id="H0XQN8">
    <property type="interactions" value="1240"/>
</dbReference>
<dbReference type="Pfam" id="PF21718">
    <property type="entry name" value="KH_DTX3L"/>
    <property type="match status" value="2"/>
</dbReference>
<accession>H0XQN8</accession>
<dbReference type="PROSITE" id="PS00518">
    <property type="entry name" value="ZF_RING_1"/>
    <property type="match status" value="1"/>
</dbReference>
<dbReference type="PROSITE" id="PS50089">
    <property type="entry name" value="ZF_RING_2"/>
    <property type="match status" value="1"/>
</dbReference>
<dbReference type="InParanoid" id="H0XQN8"/>
<dbReference type="SUPFAM" id="SSF57850">
    <property type="entry name" value="RING/U-box"/>
    <property type="match status" value="1"/>
</dbReference>
<dbReference type="GO" id="GO:0005737">
    <property type="term" value="C:cytoplasm"/>
    <property type="evidence" value="ECO:0007669"/>
    <property type="project" value="UniProtKB-SubCell"/>
</dbReference>
<protein>
    <recommendedName>
        <fullName evidence="9">E3 ubiquitin-protein ligase</fullName>
        <ecNumber evidence="9">2.3.2.27</ecNumber>
    </recommendedName>
</protein>
<dbReference type="GO" id="GO:0008270">
    <property type="term" value="F:zinc ion binding"/>
    <property type="evidence" value="ECO:0007669"/>
    <property type="project" value="UniProtKB-KW"/>
</dbReference>
<dbReference type="Pfam" id="PF13923">
    <property type="entry name" value="zf-C3HC4_2"/>
    <property type="match status" value="1"/>
</dbReference>
<feature type="domain" description="RING-type" evidence="12">
    <location>
        <begin position="560"/>
        <end position="599"/>
    </location>
</feature>
<keyword evidence="9" id="KW-0963">Cytoplasm</keyword>